<sequence length="386" mass="41411">MPSTSWPRLVPRLALTLATTGLVLAVAAALLPPPPASAARATALKLSSTAADFRSGEEVFLRVEARRGGRAIAKVKIRVLSRTGNGSWREVARKTTGSGGTVVVSDRPSRTTTYRAVTVERKVGSRSIKVARTTRARTLAQRQEALAQVTGRARGAAVTTRRLGSQVVYQRHARAVVAQVGSSTWLVRGRMLKAYLRKGGVEGRLGAPVVDMRCGLLEGACVQRFQNGAIYLNNKARKKVAVAYGRTKATPILAAALSQRGYREPTYRGSKYGKWVGSKQPWCGIFLAWASHASGSGDAIPRAKSFPAMISKVRARGQVRSAPKVGRIAFIGSTPHHAVLILAVRQNTIVTLEGNVGTRGGAGHPRGVRKLVRPLSSVKFYAEPRL</sequence>
<feature type="signal peptide" evidence="1">
    <location>
        <begin position="1"/>
        <end position="38"/>
    </location>
</feature>
<dbReference type="Pfam" id="PF08310">
    <property type="entry name" value="LGFP"/>
    <property type="match status" value="1"/>
</dbReference>
<dbReference type="EMBL" id="JAERTX010000011">
    <property type="protein sequence ID" value="MBM9460818.1"/>
    <property type="molecule type" value="Genomic_DNA"/>
</dbReference>
<protein>
    <recommendedName>
        <fullName evidence="4">CHAP domain-containing protein</fullName>
    </recommendedName>
</protein>
<evidence type="ECO:0000313" key="2">
    <source>
        <dbReference type="EMBL" id="MBM9460818.1"/>
    </source>
</evidence>
<organism evidence="2 3">
    <name type="scientific">Nocardioides faecalis</name>
    <dbReference type="NCBI Taxonomy" id="2803858"/>
    <lineage>
        <taxon>Bacteria</taxon>
        <taxon>Bacillati</taxon>
        <taxon>Actinomycetota</taxon>
        <taxon>Actinomycetes</taxon>
        <taxon>Propionibacteriales</taxon>
        <taxon>Nocardioidaceae</taxon>
        <taxon>Nocardioides</taxon>
    </lineage>
</organism>
<keyword evidence="1" id="KW-0732">Signal</keyword>
<feature type="chain" id="PRO_5037174970" description="CHAP domain-containing protein" evidence="1">
    <location>
        <begin position="39"/>
        <end position="386"/>
    </location>
</feature>
<evidence type="ECO:0000313" key="3">
    <source>
        <dbReference type="Proteomes" id="UP000663791"/>
    </source>
</evidence>
<name>A0A938Y676_9ACTN</name>
<evidence type="ECO:0008006" key="4">
    <source>
        <dbReference type="Google" id="ProtNLM"/>
    </source>
</evidence>
<dbReference type="AlphaFoldDB" id="A0A938Y676"/>
<proteinExistence type="predicted"/>
<keyword evidence="3" id="KW-1185">Reference proteome</keyword>
<gene>
    <name evidence="2" type="ORF">JK386_12985</name>
</gene>
<comment type="caution">
    <text evidence="2">The sequence shown here is derived from an EMBL/GenBank/DDBJ whole genome shotgun (WGS) entry which is preliminary data.</text>
</comment>
<dbReference type="Proteomes" id="UP000663791">
    <property type="component" value="Unassembled WGS sequence"/>
</dbReference>
<accession>A0A938Y676</accession>
<dbReference type="InterPro" id="IPR013207">
    <property type="entry name" value="LGFP"/>
</dbReference>
<dbReference type="RefSeq" id="WP_205292136.1">
    <property type="nucleotide sequence ID" value="NZ_CP074406.1"/>
</dbReference>
<reference evidence="2" key="1">
    <citation type="submission" date="2021-01" db="EMBL/GenBank/DDBJ databases">
        <title>Novel species in genus Nocardioides.</title>
        <authorList>
            <person name="Zhang G."/>
        </authorList>
    </citation>
    <scope>NUCLEOTIDE SEQUENCE</scope>
    <source>
        <strain evidence="2">Zg-536</strain>
    </source>
</reference>
<evidence type="ECO:0000256" key="1">
    <source>
        <dbReference type="SAM" id="SignalP"/>
    </source>
</evidence>